<evidence type="ECO:0000313" key="1">
    <source>
        <dbReference type="EMBL" id="KOG52002.1"/>
    </source>
</evidence>
<organism evidence="1 2">
    <name type="scientific">Streptomyces varsoviensis</name>
    <dbReference type="NCBI Taxonomy" id="67373"/>
    <lineage>
        <taxon>Bacteria</taxon>
        <taxon>Bacillati</taxon>
        <taxon>Actinomycetota</taxon>
        <taxon>Actinomycetes</taxon>
        <taxon>Kitasatosporales</taxon>
        <taxon>Streptomycetaceae</taxon>
        <taxon>Streptomyces</taxon>
    </lineage>
</organism>
<gene>
    <name evidence="1" type="ORF">ADK38_44400</name>
</gene>
<protein>
    <submittedName>
        <fullName evidence="1">Uncharacterized protein</fullName>
    </submittedName>
</protein>
<sequence length="78" mass="8515">MEPRSSLAYAAYTLVAGAVFRDPLVEELFDGVHIGPQMINALPRTLDELLTPYGRELLDRPKGGLAAGLRKTDSVCKE</sequence>
<reference evidence="1 2" key="1">
    <citation type="submission" date="2015-07" db="EMBL/GenBank/DDBJ databases">
        <authorList>
            <person name="Ju K.-S."/>
            <person name="Doroghazi J.R."/>
            <person name="Metcalf W.W."/>
        </authorList>
    </citation>
    <scope>NUCLEOTIDE SEQUENCE [LARGE SCALE GENOMIC DNA]</scope>
    <source>
        <strain evidence="1 2">NRRL B-3589</strain>
    </source>
</reference>
<name>A0ABR5ISC4_9ACTN</name>
<evidence type="ECO:0000313" key="2">
    <source>
        <dbReference type="Proteomes" id="UP000037020"/>
    </source>
</evidence>
<comment type="caution">
    <text evidence="1">The sequence shown here is derived from an EMBL/GenBank/DDBJ whole genome shotgun (WGS) entry which is preliminary data.</text>
</comment>
<keyword evidence="2" id="KW-1185">Reference proteome</keyword>
<proteinExistence type="predicted"/>
<dbReference type="Proteomes" id="UP000037020">
    <property type="component" value="Unassembled WGS sequence"/>
</dbReference>
<dbReference type="EMBL" id="LGUT01004378">
    <property type="protein sequence ID" value="KOG52002.1"/>
    <property type="molecule type" value="Genomic_DNA"/>
</dbReference>
<accession>A0ABR5ISC4</accession>